<feature type="binding site" evidence="11">
    <location>
        <position position="144"/>
    </location>
    <ligand>
        <name>UDP-alpha-D-glucose</name>
        <dbReference type="ChEBI" id="CHEBI:58885"/>
    </ligand>
</feature>
<dbReference type="AlphaFoldDB" id="A0A2P6QLU9"/>
<dbReference type="FunFam" id="3.90.550.10:FF:000138">
    <property type="entry name" value="Cellulose synthase isolog"/>
    <property type="match status" value="1"/>
</dbReference>
<evidence type="ECO:0000256" key="9">
    <source>
        <dbReference type="ARBA" id="ARBA00037405"/>
    </source>
</evidence>
<evidence type="ECO:0000256" key="2">
    <source>
        <dbReference type="ARBA" id="ARBA00022676"/>
    </source>
</evidence>
<evidence type="ECO:0000256" key="6">
    <source>
        <dbReference type="ARBA" id="ARBA00023034"/>
    </source>
</evidence>
<dbReference type="OrthoDB" id="1929172at2759"/>
<keyword evidence="2 14" id="KW-0328">Glycosyltransferase</keyword>
<evidence type="ECO:0000256" key="7">
    <source>
        <dbReference type="ARBA" id="ARBA00023136"/>
    </source>
</evidence>
<keyword evidence="5 13" id="KW-1133">Transmembrane helix</keyword>
<feature type="transmembrane region" description="Helical" evidence="13">
    <location>
        <begin position="751"/>
        <end position="769"/>
    </location>
</feature>
<evidence type="ECO:0000256" key="4">
    <source>
        <dbReference type="ARBA" id="ARBA00022692"/>
    </source>
</evidence>
<name>A0A2P6QLU9_ROSCH</name>
<dbReference type="GO" id="GO:0000139">
    <property type="term" value="C:Golgi membrane"/>
    <property type="evidence" value="ECO:0007669"/>
    <property type="project" value="UniProtKB-SubCell"/>
</dbReference>
<protein>
    <submittedName>
        <fullName evidence="14">Putative cellulose synthase (UDP-forming)</fullName>
        <ecNumber evidence="14">2.4.1.12</ecNumber>
    </submittedName>
</protein>
<dbReference type="Gene3D" id="3.90.550.10">
    <property type="entry name" value="Spore Coat Polysaccharide Biosynthesis Protein SpsA, Chain A"/>
    <property type="match status" value="2"/>
</dbReference>
<accession>A0A2P6QLU9</accession>
<dbReference type="InterPro" id="IPR029044">
    <property type="entry name" value="Nucleotide-diphossugar_trans"/>
</dbReference>
<dbReference type="SUPFAM" id="SSF53448">
    <property type="entry name" value="Nucleotide-diphospho-sugar transferases"/>
    <property type="match status" value="1"/>
</dbReference>
<feature type="binding site" evidence="12">
    <location>
        <position position="341"/>
    </location>
    <ligand>
        <name>Mn(2+)</name>
        <dbReference type="ChEBI" id="CHEBI:29035"/>
    </ligand>
</feature>
<evidence type="ECO:0000256" key="3">
    <source>
        <dbReference type="ARBA" id="ARBA00022679"/>
    </source>
</evidence>
<evidence type="ECO:0000313" key="15">
    <source>
        <dbReference type="Proteomes" id="UP000238479"/>
    </source>
</evidence>
<sequence length="770" mass="87958">MHELQSGGPSPGSFPIIKPFQIEKARAIRVGSKMGEERHLPLFETTKAKGRVLYRFSAVSVSVGICLIWVYRVTHIPKAGEDGRFGWMLLFAAELWFAFYWFVTQALRWSRINRHTFKDRLSERYENELPGVDIFVCTADPIIEPPIMVMNTVLSVMAYDYPPEKLSVYLSDDGGSEFTYYAFLEAAEFAKRWIPYCKKYNVEPRSPAAYFVSTASDDQSQNQKQEGDLAVIKKLYEDMATKIGNAVKLGRISEEVRSKHKGFSRWDSYSSKRDHETILQIVIDGRDPNARDVEGCVLPTLVYLAREKRPQIHHNFKAGAMNALIRVSSNISNGKLLLNVDCDMYSNNSKAIRDALCFLMDEEQGHEIAYVQFPQNFDNLTKNELYASLRVIAEVEAHGLDNYWGTLYIGSGCFHRRETLWGKKFSKVNKSEMKWEDKKGEEIGIHELEESSKSLASCTFEENTQWGKEMGVKYGCPVEDVLTGLLIQCRGWKSVYCNPTRKAFLGLNATTLLQVLVQHKRWSEGNLQITLSKYSVVWYGHGKISLGHQLGYLRYNLWAANCWATLIYSTLPSLYLLRGTSLFPQISSRWIIPFAYVLIAKNIGSFVEYLWCGGTSLGWWNDQRIWLYQRTTSYLFALIDTIVHYLGYTDSAFVITAKVADEDVSERYEKEIMEFGGSSLMFTVLATLALLNLYCFAWFVKAAITGTKVIAEVYETMFLQILLCVVLILINLPLYEALYVRKDKGKLPSSVAFKSMAFAGFACMCFKFLY</sequence>
<dbReference type="Gramene" id="PRQ35148">
    <property type="protein sequence ID" value="PRQ35148"/>
    <property type="gene ID" value="RchiOBHm_Chr5g0076851"/>
</dbReference>
<evidence type="ECO:0000313" key="14">
    <source>
        <dbReference type="EMBL" id="PRQ35148.1"/>
    </source>
</evidence>
<feature type="active site" evidence="10">
    <location>
        <position position="173"/>
    </location>
</feature>
<dbReference type="OMA" id="TFLGWWN"/>
<evidence type="ECO:0000256" key="10">
    <source>
        <dbReference type="PIRSR" id="PIRSR605150-1"/>
    </source>
</evidence>
<dbReference type="GO" id="GO:0016760">
    <property type="term" value="F:cellulose synthase (UDP-forming) activity"/>
    <property type="evidence" value="ECO:0007669"/>
    <property type="project" value="UniProtKB-EC"/>
</dbReference>
<organism evidence="14 15">
    <name type="scientific">Rosa chinensis</name>
    <name type="common">China rose</name>
    <dbReference type="NCBI Taxonomy" id="74649"/>
    <lineage>
        <taxon>Eukaryota</taxon>
        <taxon>Viridiplantae</taxon>
        <taxon>Streptophyta</taxon>
        <taxon>Embryophyta</taxon>
        <taxon>Tracheophyta</taxon>
        <taxon>Spermatophyta</taxon>
        <taxon>Magnoliopsida</taxon>
        <taxon>eudicotyledons</taxon>
        <taxon>Gunneridae</taxon>
        <taxon>Pentapetalae</taxon>
        <taxon>rosids</taxon>
        <taxon>fabids</taxon>
        <taxon>Rosales</taxon>
        <taxon>Rosaceae</taxon>
        <taxon>Rosoideae</taxon>
        <taxon>Rosoideae incertae sedis</taxon>
        <taxon>Rosa</taxon>
    </lineage>
</organism>
<evidence type="ECO:0000256" key="1">
    <source>
        <dbReference type="ARBA" id="ARBA00004653"/>
    </source>
</evidence>
<dbReference type="PANTHER" id="PTHR13301">
    <property type="entry name" value="X-BOX TRANSCRIPTION FACTOR-RELATED"/>
    <property type="match status" value="1"/>
</dbReference>
<dbReference type="Proteomes" id="UP000238479">
    <property type="component" value="Chromosome 5"/>
</dbReference>
<dbReference type="STRING" id="74649.A0A2P6QLU9"/>
<evidence type="ECO:0000256" key="8">
    <source>
        <dbReference type="ARBA" id="ARBA00023316"/>
    </source>
</evidence>
<evidence type="ECO:0000256" key="13">
    <source>
        <dbReference type="SAM" id="Phobius"/>
    </source>
</evidence>
<comment type="subcellular location">
    <subcellularLocation>
        <location evidence="1">Golgi apparatus membrane</location>
        <topology evidence="1">Multi-pass membrane protein</topology>
    </subcellularLocation>
</comment>
<evidence type="ECO:0000256" key="12">
    <source>
        <dbReference type="PIRSR" id="PIRSR605150-3"/>
    </source>
</evidence>
<dbReference type="EC" id="2.4.1.12" evidence="14"/>
<dbReference type="GO" id="GO:0030244">
    <property type="term" value="P:cellulose biosynthetic process"/>
    <property type="evidence" value="ECO:0007669"/>
    <property type="project" value="InterPro"/>
</dbReference>
<feature type="binding site" evidence="12">
    <location>
        <position position="317"/>
    </location>
    <ligand>
        <name>Mn(2+)</name>
        <dbReference type="ChEBI" id="CHEBI:29035"/>
    </ligand>
</feature>
<evidence type="ECO:0000256" key="5">
    <source>
        <dbReference type="ARBA" id="ARBA00022989"/>
    </source>
</evidence>
<dbReference type="EMBL" id="PDCK01000043">
    <property type="protein sequence ID" value="PRQ35148.1"/>
    <property type="molecule type" value="Genomic_DNA"/>
</dbReference>
<reference evidence="14 15" key="1">
    <citation type="journal article" date="2018" name="Nat. Genet.">
        <title>The Rosa genome provides new insights in the design of modern roses.</title>
        <authorList>
            <person name="Bendahmane M."/>
        </authorList>
    </citation>
    <scope>NUCLEOTIDE SEQUENCE [LARGE SCALE GENOMIC DNA]</scope>
    <source>
        <strain evidence="15">cv. Old Blush</strain>
    </source>
</reference>
<dbReference type="GO" id="GO:0071555">
    <property type="term" value="P:cell wall organization"/>
    <property type="evidence" value="ECO:0007669"/>
    <property type="project" value="UniProtKB-KW"/>
</dbReference>
<keyword evidence="15" id="KW-1185">Reference proteome</keyword>
<feature type="binding site" evidence="11">
    <location>
        <position position="173"/>
    </location>
    <ligand>
        <name>UDP-alpha-D-glucose</name>
        <dbReference type="ChEBI" id="CHEBI:58885"/>
    </ligand>
</feature>
<comment type="function">
    <text evidence="9">Thought to be a Golgi-localized beta-glycan synthase that polymerize the backbones of noncellulosic polysaccharides (hemicelluloses) of plant cell wall.</text>
</comment>
<feature type="transmembrane region" description="Helical" evidence="13">
    <location>
        <begin position="85"/>
        <end position="103"/>
    </location>
</feature>
<proteinExistence type="predicted"/>
<dbReference type="InterPro" id="IPR005150">
    <property type="entry name" value="Cellulose_synth"/>
</dbReference>
<comment type="caution">
    <text evidence="14">The sequence shown here is derived from an EMBL/GenBank/DDBJ whole genome shotgun (WGS) entry which is preliminary data.</text>
</comment>
<feature type="transmembrane region" description="Helical" evidence="13">
    <location>
        <begin position="680"/>
        <end position="699"/>
    </location>
</feature>
<feature type="transmembrane region" description="Helical" evidence="13">
    <location>
        <begin position="719"/>
        <end position="739"/>
    </location>
</feature>
<evidence type="ECO:0000256" key="11">
    <source>
        <dbReference type="PIRSR" id="PIRSR605150-2"/>
    </source>
</evidence>
<keyword evidence="4 13" id="KW-0812">Transmembrane</keyword>
<keyword evidence="8" id="KW-0961">Cell wall biogenesis/degradation</keyword>
<feature type="transmembrane region" description="Helical" evidence="13">
    <location>
        <begin position="52"/>
        <end position="73"/>
    </location>
</feature>
<dbReference type="Pfam" id="PF03552">
    <property type="entry name" value="Cellulose_synt"/>
    <property type="match status" value="2"/>
</dbReference>
<keyword evidence="6" id="KW-0333">Golgi apparatus</keyword>
<keyword evidence="3 14" id="KW-0808">Transferase</keyword>
<feature type="active site" evidence="10">
    <location>
        <position position="480"/>
    </location>
</feature>
<keyword evidence="7 13" id="KW-0472">Membrane</keyword>
<gene>
    <name evidence="14" type="ORF">RchiOBHm_Chr5g0076851</name>
</gene>